<proteinExistence type="predicted"/>
<dbReference type="AlphaFoldDB" id="A0A2M8WU95"/>
<evidence type="ECO:0000313" key="4">
    <source>
        <dbReference type="Proteomes" id="UP000231586"/>
    </source>
</evidence>
<dbReference type="PANTHER" id="PTHR14969:SF13">
    <property type="entry name" value="AT30094P"/>
    <property type="match status" value="1"/>
</dbReference>
<keyword evidence="1" id="KW-0472">Membrane</keyword>
<feature type="transmembrane region" description="Helical" evidence="1">
    <location>
        <begin position="159"/>
        <end position="184"/>
    </location>
</feature>
<dbReference type="InterPro" id="IPR000326">
    <property type="entry name" value="PAP2/HPO"/>
</dbReference>
<dbReference type="Gene3D" id="1.20.144.10">
    <property type="entry name" value="Phosphatidic acid phosphatase type 2/haloperoxidase"/>
    <property type="match status" value="2"/>
</dbReference>
<sequence>MPGAVGERQGWWLAAACALVFVVDLLMVATSTGLARWDAPVLEWMVAHRTSGLTDWWHAVTTVFGPVVLPVVVGVGCVLWWLLSRSVRRPVLLAVAMACEAVASLLLKAVIDRPRPPDVAQVVPGAVVTHSFPSGHTMGTAALTFGLLVLLAEPCRGRAWWWTGSLLAGAVTTLVALSRLYLGYHYLTDVVAGFAGGLVVVGLLAVVAARTRPPTLPPPTLP</sequence>
<evidence type="ECO:0000256" key="1">
    <source>
        <dbReference type="SAM" id="Phobius"/>
    </source>
</evidence>
<feature type="transmembrane region" description="Helical" evidence="1">
    <location>
        <begin position="90"/>
        <end position="111"/>
    </location>
</feature>
<dbReference type="SMART" id="SM00014">
    <property type="entry name" value="acidPPc"/>
    <property type="match status" value="1"/>
</dbReference>
<dbReference type="Proteomes" id="UP000231586">
    <property type="component" value="Unassembled WGS sequence"/>
</dbReference>
<accession>A0A2M8WU95</accession>
<dbReference type="Pfam" id="PF01569">
    <property type="entry name" value="PAP2"/>
    <property type="match status" value="1"/>
</dbReference>
<evidence type="ECO:0000313" key="3">
    <source>
        <dbReference type="EMBL" id="PJI94511.1"/>
    </source>
</evidence>
<protein>
    <submittedName>
        <fullName evidence="3">Undecaprenyl-diphosphatase</fullName>
    </submittedName>
</protein>
<keyword evidence="4" id="KW-1185">Reference proteome</keyword>
<keyword evidence="1" id="KW-0812">Transmembrane</keyword>
<dbReference type="CDD" id="cd03392">
    <property type="entry name" value="PAP2_like_2"/>
    <property type="match status" value="1"/>
</dbReference>
<name>A0A2M8WU95_9MICO</name>
<reference evidence="3 4" key="1">
    <citation type="submission" date="2017-11" db="EMBL/GenBank/DDBJ databases">
        <title>Genomic Encyclopedia of Archaeal and Bacterial Type Strains, Phase II (KMG-II): From Individual Species to Whole Genera.</title>
        <authorList>
            <person name="Goeker M."/>
        </authorList>
    </citation>
    <scope>NUCLEOTIDE SEQUENCE [LARGE SCALE GENOMIC DNA]</scope>
    <source>
        <strain evidence="3 4">DSM 22413</strain>
    </source>
</reference>
<dbReference type="OrthoDB" id="5289372at2"/>
<evidence type="ECO:0000259" key="2">
    <source>
        <dbReference type="SMART" id="SM00014"/>
    </source>
</evidence>
<organism evidence="3 4">
    <name type="scientific">Luteimicrobium subarcticum</name>
    <dbReference type="NCBI Taxonomy" id="620910"/>
    <lineage>
        <taxon>Bacteria</taxon>
        <taxon>Bacillati</taxon>
        <taxon>Actinomycetota</taxon>
        <taxon>Actinomycetes</taxon>
        <taxon>Micrococcales</taxon>
        <taxon>Luteimicrobium</taxon>
    </lineage>
</organism>
<feature type="transmembrane region" description="Helical" evidence="1">
    <location>
        <begin position="56"/>
        <end position="83"/>
    </location>
</feature>
<dbReference type="SUPFAM" id="SSF48317">
    <property type="entry name" value="Acid phosphatase/Vanadium-dependent haloperoxidase"/>
    <property type="match status" value="1"/>
</dbReference>
<feature type="transmembrane region" description="Helical" evidence="1">
    <location>
        <begin position="12"/>
        <end position="36"/>
    </location>
</feature>
<dbReference type="RefSeq" id="WP_100348535.1">
    <property type="nucleotide sequence ID" value="NZ_PGTZ01000006.1"/>
</dbReference>
<feature type="domain" description="Phosphatidic acid phosphatase type 2/haloperoxidase" evidence="2">
    <location>
        <begin position="88"/>
        <end position="205"/>
    </location>
</feature>
<dbReference type="EMBL" id="PGTZ01000006">
    <property type="protein sequence ID" value="PJI94511.1"/>
    <property type="molecule type" value="Genomic_DNA"/>
</dbReference>
<dbReference type="InterPro" id="IPR036938">
    <property type="entry name" value="PAP2/HPO_sf"/>
</dbReference>
<gene>
    <name evidence="3" type="ORF">CLV34_0351</name>
</gene>
<dbReference type="PANTHER" id="PTHR14969">
    <property type="entry name" value="SPHINGOSINE-1-PHOSPHATE PHOSPHOHYDROLASE"/>
    <property type="match status" value="1"/>
</dbReference>
<feature type="transmembrane region" description="Helical" evidence="1">
    <location>
        <begin position="190"/>
        <end position="209"/>
    </location>
</feature>
<feature type="transmembrane region" description="Helical" evidence="1">
    <location>
        <begin position="131"/>
        <end position="152"/>
    </location>
</feature>
<comment type="caution">
    <text evidence="3">The sequence shown here is derived from an EMBL/GenBank/DDBJ whole genome shotgun (WGS) entry which is preliminary data.</text>
</comment>
<keyword evidence="1" id="KW-1133">Transmembrane helix</keyword>